<name>A0A3M6TAE0_POCDA</name>
<sequence length="372" mass="41071">MEMELGARQQESLEHHGKAVDRRSKFTYLGLSSEKLMELTRTHPSKEGEHNCNSHCLCKSSDFEQSSAPVMAATNFQSLIRVALFSFLCAFDINRRIQIAPRLPNDVRGNALGFCNGTLSHGVAVLFRPRATKLNLTTSAGFNKTKSALNKPSKRGFTSLAIPGHDPPIDLTIFVDIAVNPGPSPTLVSSFNSTASSAWPSNLHTGSSRFNNSTLPRISYNRRFLMGLRPCSVKPSLSTLKSLKSFGILKFRGKRAGRRKIRTLISDRSTSEPEPRMLKFLLGTPKTSCSCFLFTTVGLGAVLCLEVLFNLKKCQELRGIEEDDTIMSKVAKGKGKMEKPQNVKNRCSVTHWTHYTIAISTEHHVTLSIDGA</sequence>
<organism evidence="1 2">
    <name type="scientific">Pocillopora damicornis</name>
    <name type="common">Cauliflower coral</name>
    <name type="synonym">Millepora damicornis</name>
    <dbReference type="NCBI Taxonomy" id="46731"/>
    <lineage>
        <taxon>Eukaryota</taxon>
        <taxon>Metazoa</taxon>
        <taxon>Cnidaria</taxon>
        <taxon>Anthozoa</taxon>
        <taxon>Hexacorallia</taxon>
        <taxon>Scleractinia</taxon>
        <taxon>Astrocoeniina</taxon>
        <taxon>Pocilloporidae</taxon>
        <taxon>Pocillopora</taxon>
    </lineage>
</organism>
<comment type="caution">
    <text evidence="1">The sequence shown here is derived from an EMBL/GenBank/DDBJ whole genome shotgun (WGS) entry which is preliminary data.</text>
</comment>
<protein>
    <submittedName>
        <fullName evidence="1">Uncharacterized protein</fullName>
    </submittedName>
</protein>
<dbReference type="AlphaFoldDB" id="A0A3M6TAE0"/>
<dbReference type="Proteomes" id="UP000275408">
    <property type="component" value="Unassembled WGS sequence"/>
</dbReference>
<reference evidence="1 2" key="1">
    <citation type="journal article" date="2018" name="Sci. Rep.">
        <title>Comparative analysis of the Pocillopora damicornis genome highlights role of immune system in coral evolution.</title>
        <authorList>
            <person name="Cunning R."/>
            <person name="Bay R.A."/>
            <person name="Gillette P."/>
            <person name="Baker A.C."/>
            <person name="Traylor-Knowles N."/>
        </authorList>
    </citation>
    <scope>NUCLEOTIDE SEQUENCE [LARGE SCALE GENOMIC DNA]</scope>
    <source>
        <strain evidence="1">RSMAS</strain>
        <tissue evidence="1">Whole animal</tissue>
    </source>
</reference>
<evidence type="ECO:0000313" key="2">
    <source>
        <dbReference type="Proteomes" id="UP000275408"/>
    </source>
</evidence>
<keyword evidence="2" id="KW-1185">Reference proteome</keyword>
<evidence type="ECO:0000313" key="1">
    <source>
        <dbReference type="EMBL" id="RMX38370.1"/>
    </source>
</evidence>
<dbReference type="EMBL" id="RCHS01004020">
    <property type="protein sequence ID" value="RMX38370.1"/>
    <property type="molecule type" value="Genomic_DNA"/>
</dbReference>
<proteinExistence type="predicted"/>
<accession>A0A3M6TAE0</accession>
<gene>
    <name evidence="1" type="ORF">pdam_00005507</name>
</gene>